<evidence type="ECO:0000313" key="5">
    <source>
        <dbReference type="Proteomes" id="UP000000763"/>
    </source>
</evidence>
<evidence type="ECO:0000256" key="2">
    <source>
        <dbReference type="SAM" id="SignalP"/>
    </source>
</evidence>
<name>Q7EYB6_ORYSJ</name>
<feature type="chain" id="PRO_5010143349" evidence="2">
    <location>
        <begin position="23"/>
        <end position="148"/>
    </location>
</feature>
<feature type="region of interest" description="Disordered" evidence="1">
    <location>
        <begin position="67"/>
        <end position="100"/>
    </location>
</feature>
<gene>
    <name evidence="4" type="primary">P0477F03.139</name>
    <name evidence="3" type="ORF">OJ1188_F05.8</name>
</gene>
<protein>
    <submittedName>
        <fullName evidence="4">Uncharacterized protein</fullName>
    </submittedName>
</protein>
<evidence type="ECO:0000313" key="4">
    <source>
        <dbReference type="EMBL" id="BAD01440.1"/>
    </source>
</evidence>
<keyword evidence="2" id="KW-0732">Signal</keyword>
<dbReference type="Proteomes" id="UP000000763">
    <property type="component" value="Chromosome 8"/>
</dbReference>
<dbReference type="EMBL" id="AP004005">
    <property type="protein sequence ID" value="BAC99444.1"/>
    <property type="molecule type" value="Genomic_DNA"/>
</dbReference>
<accession>Q7EYB6</accession>
<feature type="region of interest" description="Disordered" evidence="1">
    <location>
        <begin position="115"/>
        <end position="135"/>
    </location>
</feature>
<reference evidence="4" key="2">
    <citation type="submission" date="2002-07" db="EMBL/GenBank/DDBJ databases">
        <title>Oryza sativa nipponbare(GA3) genomic DNA, chromosome 8, PAC clone:P0477F03.</title>
        <authorList>
            <person name="Sasaki T."/>
            <person name="Matsumoto T."/>
            <person name="Katayose Y."/>
        </authorList>
    </citation>
    <scope>NUCLEOTIDE SEQUENCE</scope>
</reference>
<evidence type="ECO:0000256" key="1">
    <source>
        <dbReference type="SAM" id="MobiDB-lite"/>
    </source>
</evidence>
<reference evidence="5" key="4">
    <citation type="journal article" date="2008" name="Nucleic Acids Res.">
        <title>The rice annotation project database (RAP-DB): 2008 update.</title>
        <authorList>
            <consortium name="The rice annotation project (RAP)"/>
        </authorList>
    </citation>
    <scope>GENOME REANNOTATION</scope>
    <source>
        <strain evidence="5">cv. Nipponbare</strain>
    </source>
</reference>
<sequence length="148" mass="15405">MALQCLFLGICIAWSSISPCEAERHFDRQAGAAAKGGSLGAAAEGGRGAAGGGAAVASPLGLDDTIATDMTNVGRKRKRGGGDGEDGGTLATRKDGPRRMDRELRLRRLRITVRRRCSSAPRPPPPPPQLRAEAATSTALSRCLLITV</sequence>
<organism evidence="4 5">
    <name type="scientific">Oryza sativa subsp. japonica</name>
    <name type="common">Rice</name>
    <dbReference type="NCBI Taxonomy" id="39947"/>
    <lineage>
        <taxon>Eukaryota</taxon>
        <taxon>Viridiplantae</taxon>
        <taxon>Streptophyta</taxon>
        <taxon>Embryophyta</taxon>
        <taxon>Tracheophyta</taxon>
        <taxon>Spermatophyta</taxon>
        <taxon>Magnoliopsida</taxon>
        <taxon>Liliopsida</taxon>
        <taxon>Poales</taxon>
        <taxon>Poaceae</taxon>
        <taxon>BOP clade</taxon>
        <taxon>Oryzoideae</taxon>
        <taxon>Oryzeae</taxon>
        <taxon>Oryzinae</taxon>
        <taxon>Oryza</taxon>
        <taxon>Oryza sativa</taxon>
    </lineage>
</organism>
<evidence type="ECO:0000313" key="3">
    <source>
        <dbReference type="EMBL" id="BAC99444.1"/>
    </source>
</evidence>
<proteinExistence type="predicted"/>
<reference evidence="5" key="3">
    <citation type="journal article" date="2005" name="Nature">
        <title>The map-based sequence of the rice genome.</title>
        <authorList>
            <consortium name="International rice genome sequencing project (IRGSP)"/>
            <person name="Matsumoto T."/>
            <person name="Wu J."/>
            <person name="Kanamori H."/>
            <person name="Katayose Y."/>
            <person name="Fujisawa M."/>
            <person name="Namiki N."/>
            <person name="Mizuno H."/>
            <person name="Yamamoto K."/>
            <person name="Antonio B.A."/>
            <person name="Baba T."/>
            <person name="Sakata K."/>
            <person name="Nagamura Y."/>
            <person name="Aoki H."/>
            <person name="Arikawa K."/>
            <person name="Arita K."/>
            <person name="Bito T."/>
            <person name="Chiden Y."/>
            <person name="Fujitsuka N."/>
            <person name="Fukunaka R."/>
            <person name="Hamada M."/>
            <person name="Harada C."/>
            <person name="Hayashi A."/>
            <person name="Hijishita S."/>
            <person name="Honda M."/>
            <person name="Hosokawa S."/>
            <person name="Ichikawa Y."/>
            <person name="Idonuma A."/>
            <person name="Iijima M."/>
            <person name="Ikeda M."/>
            <person name="Ikeno M."/>
            <person name="Ito K."/>
            <person name="Ito S."/>
            <person name="Ito T."/>
            <person name="Ito Y."/>
            <person name="Ito Y."/>
            <person name="Iwabuchi A."/>
            <person name="Kamiya K."/>
            <person name="Karasawa W."/>
            <person name="Kurita K."/>
            <person name="Katagiri S."/>
            <person name="Kikuta A."/>
            <person name="Kobayashi H."/>
            <person name="Kobayashi N."/>
            <person name="Machita K."/>
            <person name="Maehara T."/>
            <person name="Masukawa M."/>
            <person name="Mizubayashi T."/>
            <person name="Mukai Y."/>
            <person name="Nagasaki H."/>
            <person name="Nagata Y."/>
            <person name="Naito S."/>
            <person name="Nakashima M."/>
            <person name="Nakama Y."/>
            <person name="Nakamichi Y."/>
            <person name="Nakamura M."/>
            <person name="Meguro A."/>
            <person name="Negishi M."/>
            <person name="Ohta I."/>
            <person name="Ohta T."/>
            <person name="Okamoto M."/>
            <person name="Ono N."/>
            <person name="Saji S."/>
            <person name="Sakaguchi M."/>
            <person name="Sakai K."/>
            <person name="Shibata M."/>
            <person name="Shimokawa T."/>
            <person name="Song J."/>
            <person name="Takazaki Y."/>
            <person name="Terasawa K."/>
            <person name="Tsugane M."/>
            <person name="Tsuji K."/>
            <person name="Ueda S."/>
            <person name="Waki K."/>
            <person name="Yamagata H."/>
            <person name="Yamamoto M."/>
            <person name="Yamamoto S."/>
            <person name="Yamane H."/>
            <person name="Yoshiki S."/>
            <person name="Yoshihara R."/>
            <person name="Yukawa K."/>
            <person name="Zhong H."/>
            <person name="Yano M."/>
            <person name="Yuan Q."/>
            <person name="Ouyang S."/>
            <person name="Liu J."/>
            <person name="Jones K.M."/>
            <person name="Gansberger K."/>
            <person name="Moffat K."/>
            <person name="Hill J."/>
            <person name="Bera J."/>
            <person name="Fadrosh D."/>
            <person name="Jin S."/>
            <person name="Johri S."/>
            <person name="Kim M."/>
            <person name="Overton L."/>
            <person name="Reardon M."/>
            <person name="Tsitrin T."/>
            <person name="Vuong H."/>
            <person name="Weaver B."/>
            <person name="Ciecko A."/>
            <person name="Tallon L."/>
            <person name="Jackson J."/>
            <person name="Pai G."/>
            <person name="Aken S.V."/>
            <person name="Utterback T."/>
            <person name="Reidmuller S."/>
            <person name="Feldblyum T."/>
            <person name="Hsiao J."/>
            <person name="Zismann V."/>
            <person name="Iobst S."/>
            <person name="de Vazeille A.R."/>
            <person name="Buell C.R."/>
            <person name="Ying K."/>
            <person name="Li Y."/>
            <person name="Lu T."/>
            <person name="Huang Y."/>
            <person name="Zhao Q."/>
            <person name="Feng Q."/>
            <person name="Zhang L."/>
            <person name="Zhu J."/>
            <person name="Weng Q."/>
            <person name="Mu J."/>
            <person name="Lu Y."/>
            <person name="Fan D."/>
            <person name="Liu Y."/>
            <person name="Guan J."/>
            <person name="Zhang Y."/>
            <person name="Yu S."/>
            <person name="Liu X."/>
            <person name="Zhang Y."/>
            <person name="Hong G."/>
            <person name="Han B."/>
            <person name="Choisne N."/>
            <person name="Demange N."/>
            <person name="Orjeda G."/>
            <person name="Samain S."/>
            <person name="Cattolico L."/>
            <person name="Pelletier E."/>
            <person name="Couloux A."/>
            <person name="Segurens B."/>
            <person name="Wincker P."/>
            <person name="D'Hont A."/>
            <person name="Scarpelli C."/>
            <person name="Weissenbach J."/>
            <person name="Salanoubat M."/>
            <person name="Quetier F."/>
            <person name="Yu Y."/>
            <person name="Kim H.R."/>
            <person name="Rambo T."/>
            <person name="Currie J."/>
            <person name="Collura K."/>
            <person name="Luo M."/>
            <person name="Yang T."/>
            <person name="Ammiraju J.S.S."/>
            <person name="Engler F."/>
            <person name="Soderlund C."/>
            <person name="Wing R.A."/>
            <person name="Palmer L.E."/>
            <person name="de la Bastide M."/>
            <person name="Spiegel L."/>
            <person name="Nascimento L."/>
            <person name="Zutavern T."/>
            <person name="O'Shaughnessy A."/>
            <person name="Dike S."/>
            <person name="Dedhia N."/>
            <person name="Preston R."/>
            <person name="Balija V."/>
            <person name="McCombie W.R."/>
            <person name="Chow T."/>
            <person name="Chen H."/>
            <person name="Chung M."/>
            <person name="Chen C."/>
            <person name="Shaw J."/>
            <person name="Wu H."/>
            <person name="Hsiao K."/>
            <person name="Chao Y."/>
            <person name="Chu M."/>
            <person name="Cheng C."/>
            <person name="Hour A."/>
            <person name="Lee P."/>
            <person name="Lin S."/>
            <person name="Lin Y."/>
            <person name="Liou J."/>
            <person name="Liu S."/>
            <person name="Hsing Y."/>
            <person name="Raghuvanshi S."/>
            <person name="Mohanty A."/>
            <person name="Bharti A.K."/>
            <person name="Gaur A."/>
            <person name="Gupta V."/>
            <person name="Kumar D."/>
            <person name="Ravi V."/>
            <person name="Vij S."/>
            <person name="Kapur A."/>
            <person name="Khurana P."/>
            <person name="Khurana P."/>
            <person name="Khurana J.P."/>
            <person name="Tyagi A.K."/>
            <person name="Gaikwad K."/>
            <person name="Singh A."/>
            <person name="Dalal V."/>
            <person name="Srivastava S."/>
            <person name="Dixit A."/>
            <person name="Pal A.K."/>
            <person name="Ghazi I.A."/>
            <person name="Yadav M."/>
            <person name="Pandit A."/>
            <person name="Bhargava A."/>
            <person name="Sureshbabu K."/>
            <person name="Batra K."/>
            <person name="Sharma T.R."/>
            <person name="Mohapatra T."/>
            <person name="Singh N.K."/>
            <person name="Messing J."/>
            <person name="Nelson A.B."/>
            <person name="Fuks G."/>
            <person name="Kavchok S."/>
            <person name="Keizer G."/>
            <person name="Linton E."/>
            <person name="Llaca V."/>
            <person name="Song R."/>
            <person name="Tanyolac B."/>
            <person name="Young S."/>
            <person name="Ho-Il K."/>
            <person name="Hahn J.H."/>
            <person name="Sangsakoo G."/>
            <person name="Vanavichit A."/>
            <person name="de Mattos Luiz.A.T."/>
            <person name="Zimmer P.D."/>
            <person name="Malone G."/>
            <person name="Dellagostin O."/>
            <person name="de Oliveira A.C."/>
            <person name="Bevan M."/>
            <person name="Bancroft I."/>
            <person name="Minx P."/>
            <person name="Cordum H."/>
            <person name="Wilson R."/>
            <person name="Cheng Z."/>
            <person name="Jin W."/>
            <person name="Jiang J."/>
            <person name="Leong S.A."/>
            <person name="Iwama H."/>
            <person name="Gojobori T."/>
            <person name="Itoh T."/>
            <person name="Niimura Y."/>
            <person name="Fujii Y."/>
            <person name="Habara T."/>
            <person name="Sakai H."/>
            <person name="Sato Y."/>
            <person name="Wilson G."/>
            <person name="Kumar K."/>
            <person name="McCouch S."/>
            <person name="Juretic N."/>
            <person name="Hoen D."/>
            <person name="Wright S."/>
            <person name="Bruskiewich R."/>
            <person name="Bureau T."/>
            <person name="Miyao A."/>
            <person name="Hirochika H."/>
            <person name="Nishikawa T."/>
            <person name="Kadowaki K."/>
            <person name="Sugiura M."/>
            <person name="Burr B."/>
            <person name="Sasaki T."/>
        </authorList>
    </citation>
    <scope>NUCLEOTIDE SEQUENCE [LARGE SCALE GENOMIC DNA]</scope>
    <source>
        <strain evidence="5">cv. Nipponbare</strain>
    </source>
</reference>
<reference evidence="3" key="1">
    <citation type="submission" date="2001-08" db="EMBL/GenBank/DDBJ databases">
        <title>Oryza sativa nipponbare(GA3) genomic DNA, chromosome 8, BAC clone:OJ1188_F05.</title>
        <authorList>
            <person name="Sasaki T."/>
            <person name="Matsumoto T."/>
            <person name="Yamamoto K."/>
        </authorList>
    </citation>
    <scope>NUCLEOTIDE SEQUENCE</scope>
</reference>
<dbReference type="AlphaFoldDB" id="Q7EYB6"/>
<feature type="signal peptide" evidence="2">
    <location>
        <begin position="1"/>
        <end position="22"/>
    </location>
</feature>
<dbReference type="EMBL" id="AP005521">
    <property type="protein sequence ID" value="BAD01440.1"/>
    <property type="molecule type" value="Genomic_DNA"/>
</dbReference>